<dbReference type="AlphaFoldDB" id="A0A7W9UKQ0"/>
<proteinExistence type="predicted"/>
<keyword evidence="1" id="KW-0472">Membrane</keyword>
<sequence length="91" mass="9956">MRDVVRSAWYPVLVPVVATVLYSCLVSVREWQWHKTTRMILAVAPPGSRVLRVSARRGDVLSGCVVEIGERVTERAVPCGPMVSGGNARHG</sequence>
<dbReference type="Proteomes" id="UP000540412">
    <property type="component" value="Unassembled WGS sequence"/>
</dbReference>
<evidence type="ECO:0000256" key="1">
    <source>
        <dbReference type="SAM" id="Phobius"/>
    </source>
</evidence>
<name>A0A7W9UKQ0_9NOCA</name>
<dbReference type="PROSITE" id="PS51257">
    <property type="entry name" value="PROKAR_LIPOPROTEIN"/>
    <property type="match status" value="1"/>
</dbReference>
<dbReference type="EMBL" id="JACHIT010000002">
    <property type="protein sequence ID" value="MBB5916788.1"/>
    <property type="molecule type" value="Genomic_DNA"/>
</dbReference>
<accession>A0A7W9UKQ0</accession>
<gene>
    <name evidence="2" type="ORF">BJY24_005700</name>
</gene>
<dbReference type="RefSeq" id="WP_157185781.1">
    <property type="nucleotide sequence ID" value="NZ_JACHIT010000002.1"/>
</dbReference>
<feature type="transmembrane region" description="Helical" evidence="1">
    <location>
        <begin position="12"/>
        <end position="31"/>
    </location>
</feature>
<keyword evidence="3" id="KW-1185">Reference proteome</keyword>
<keyword evidence="1" id="KW-0812">Transmembrane</keyword>
<evidence type="ECO:0000313" key="2">
    <source>
        <dbReference type="EMBL" id="MBB5916788.1"/>
    </source>
</evidence>
<keyword evidence="1" id="KW-1133">Transmembrane helix</keyword>
<reference evidence="2 3" key="1">
    <citation type="submission" date="2020-08" db="EMBL/GenBank/DDBJ databases">
        <title>Sequencing the genomes of 1000 actinobacteria strains.</title>
        <authorList>
            <person name="Klenk H.-P."/>
        </authorList>
    </citation>
    <scope>NUCLEOTIDE SEQUENCE [LARGE SCALE GENOMIC DNA]</scope>
    <source>
        <strain evidence="2 3">DSM 43582</strain>
    </source>
</reference>
<evidence type="ECO:0000313" key="3">
    <source>
        <dbReference type="Proteomes" id="UP000540412"/>
    </source>
</evidence>
<comment type="caution">
    <text evidence="2">The sequence shown here is derived from an EMBL/GenBank/DDBJ whole genome shotgun (WGS) entry which is preliminary data.</text>
</comment>
<protein>
    <submittedName>
        <fullName evidence="2">Uncharacterized protein</fullName>
    </submittedName>
</protein>
<organism evidence="2 3">
    <name type="scientific">Nocardia transvalensis</name>
    <dbReference type="NCBI Taxonomy" id="37333"/>
    <lineage>
        <taxon>Bacteria</taxon>
        <taxon>Bacillati</taxon>
        <taxon>Actinomycetota</taxon>
        <taxon>Actinomycetes</taxon>
        <taxon>Mycobacteriales</taxon>
        <taxon>Nocardiaceae</taxon>
        <taxon>Nocardia</taxon>
    </lineage>
</organism>